<dbReference type="AlphaFoldDB" id="E0UF72"/>
<feature type="region of interest" description="Disordered" evidence="1">
    <location>
        <begin position="100"/>
        <end position="119"/>
    </location>
</feature>
<dbReference type="EMBL" id="CP002198">
    <property type="protein sequence ID" value="ADN15443.1"/>
    <property type="molecule type" value="Genomic_DNA"/>
</dbReference>
<dbReference type="Proteomes" id="UP000008206">
    <property type="component" value="Chromosome"/>
</dbReference>
<dbReference type="HOGENOM" id="CLU_2092754_0_0_3"/>
<reference evidence="3" key="1">
    <citation type="journal article" date="2011" name="MBio">
        <title>Novel metabolic attributes of the genus Cyanothece, comprising a group of unicellular nitrogen-fixing Cyanobacteria.</title>
        <authorList>
            <person name="Bandyopadhyay A."/>
            <person name="Elvitigala T."/>
            <person name="Welsh E."/>
            <person name="Stockel J."/>
            <person name="Liberton M."/>
            <person name="Min H."/>
            <person name="Sherman L.A."/>
            <person name="Pakrasi H.B."/>
        </authorList>
    </citation>
    <scope>NUCLEOTIDE SEQUENCE [LARGE SCALE GENOMIC DNA]</scope>
    <source>
        <strain evidence="3">PCC 7822</strain>
    </source>
</reference>
<sequence>MNKQSLILIFPIFGAIFGLWISPSTADEVRQIPVEEVKNPEVSTGTVQDLRELPSKDLSEWFSNQSSSNRGVDSNLYQIDNGSYKAAPSVDFLEEQNQWKNTNHGDVQPVSGSIDLTKF</sequence>
<evidence type="ECO:0000256" key="1">
    <source>
        <dbReference type="SAM" id="MobiDB-lite"/>
    </source>
</evidence>
<dbReference type="RefSeq" id="WP_013323512.1">
    <property type="nucleotide sequence ID" value="NC_014501.1"/>
</dbReference>
<organism evidence="2 3">
    <name type="scientific">Gloeothece verrucosa (strain PCC 7822)</name>
    <name type="common">Cyanothece sp. (strain PCC 7822)</name>
    <dbReference type="NCBI Taxonomy" id="497965"/>
    <lineage>
        <taxon>Bacteria</taxon>
        <taxon>Bacillati</taxon>
        <taxon>Cyanobacteriota</taxon>
        <taxon>Cyanophyceae</taxon>
        <taxon>Oscillatoriophycideae</taxon>
        <taxon>Chroococcales</taxon>
        <taxon>Aphanothecaceae</taxon>
        <taxon>Gloeothece</taxon>
        <taxon>Gloeothece verrucosa</taxon>
    </lineage>
</organism>
<name>E0UF72_GLOV7</name>
<dbReference type="KEGG" id="cyj:Cyan7822_3501"/>
<evidence type="ECO:0000313" key="3">
    <source>
        <dbReference type="Proteomes" id="UP000008206"/>
    </source>
</evidence>
<protein>
    <submittedName>
        <fullName evidence="2">Uncharacterized protein</fullName>
    </submittedName>
</protein>
<keyword evidence="3" id="KW-1185">Reference proteome</keyword>
<proteinExistence type="predicted"/>
<evidence type="ECO:0000313" key="2">
    <source>
        <dbReference type="EMBL" id="ADN15443.1"/>
    </source>
</evidence>
<dbReference type="eggNOG" id="ENOG50308X2">
    <property type="taxonomic scope" value="Bacteria"/>
</dbReference>
<accession>E0UF72</accession>
<dbReference type="OrthoDB" id="9865070at2"/>
<gene>
    <name evidence="2" type="ordered locus">Cyan7822_3501</name>
</gene>